<dbReference type="OrthoDB" id="262142at2"/>
<dbReference type="AlphaFoldDB" id="A0A1X1D9Z3"/>
<dbReference type="STRING" id="1076551.HA48_08835"/>
<dbReference type="GO" id="GO:0140359">
    <property type="term" value="F:ABC-type transporter activity"/>
    <property type="evidence" value="ECO:0007669"/>
    <property type="project" value="InterPro"/>
</dbReference>
<evidence type="ECO:0000256" key="1">
    <source>
        <dbReference type="ARBA" id="ARBA00004651"/>
    </source>
</evidence>
<evidence type="ECO:0000313" key="8">
    <source>
        <dbReference type="Proteomes" id="UP000193104"/>
    </source>
</evidence>
<evidence type="ECO:0000313" key="7">
    <source>
        <dbReference type="EMBL" id="ORM73533.1"/>
    </source>
</evidence>
<dbReference type="Proteomes" id="UP000193104">
    <property type="component" value="Unassembled WGS sequence"/>
</dbReference>
<protein>
    <recommendedName>
        <fullName evidence="6">ABC transmembrane type-1 domain-containing protein</fullName>
    </recommendedName>
</protein>
<dbReference type="InterPro" id="IPR011527">
    <property type="entry name" value="ABC1_TM_dom"/>
</dbReference>
<dbReference type="RefSeq" id="WP_128600717.1">
    <property type="nucleotide sequence ID" value="NZ_MLFS01000019.1"/>
</dbReference>
<dbReference type="PROSITE" id="PS50929">
    <property type="entry name" value="ABC_TM1F"/>
    <property type="match status" value="1"/>
</dbReference>
<evidence type="ECO:0000256" key="5">
    <source>
        <dbReference type="SAM" id="Phobius"/>
    </source>
</evidence>
<dbReference type="Gene3D" id="1.20.1560.10">
    <property type="entry name" value="ABC transporter type 1, transmembrane domain"/>
    <property type="match status" value="1"/>
</dbReference>
<keyword evidence="8" id="KW-1185">Reference proteome</keyword>
<keyword evidence="4 5" id="KW-0472">Membrane</keyword>
<accession>A0A1X1D9Z3</accession>
<dbReference type="InterPro" id="IPR036640">
    <property type="entry name" value="ABC1_TM_sf"/>
</dbReference>
<evidence type="ECO:0000259" key="6">
    <source>
        <dbReference type="PROSITE" id="PS50929"/>
    </source>
</evidence>
<feature type="transmembrane region" description="Helical" evidence="5">
    <location>
        <begin position="31"/>
        <end position="48"/>
    </location>
</feature>
<sequence>MKTLHVNEKQTMPAGAAATLKRLGQRYSKKLLLTLGLVVAENVTYLLYPLLAGFAVNAILAANTLHAVLYAVMVFVMWAIGAARRSVDTRTFARIYAEMAVPVILTQRLENNSPSVVAARVALSREFVDFFEKHLPVLITSVASIAGAATMLLVIEFWSGVACLGILAFFALFLKKFTLKNEQLFLRLNNRLEREVDMVSRAPASPLVRHYGVLARLRICLSDREAMGYLAIGSVAALLFGMTILIMCFRGGQDAGHVYSVMTYMWMFAMSLDDAPQLLEKYSQLKDIGRRVNTGQIA</sequence>
<feature type="transmembrane region" description="Helical" evidence="5">
    <location>
        <begin position="54"/>
        <end position="80"/>
    </location>
</feature>
<gene>
    <name evidence="7" type="ORF">HA48_08835</name>
</gene>
<feature type="domain" description="ABC transmembrane type-1" evidence="6">
    <location>
        <begin position="32"/>
        <end position="284"/>
    </location>
</feature>
<dbReference type="GO" id="GO:0005886">
    <property type="term" value="C:plasma membrane"/>
    <property type="evidence" value="ECO:0007669"/>
    <property type="project" value="UniProtKB-SubCell"/>
</dbReference>
<evidence type="ECO:0000256" key="4">
    <source>
        <dbReference type="ARBA" id="ARBA00023136"/>
    </source>
</evidence>
<dbReference type="GO" id="GO:0005524">
    <property type="term" value="F:ATP binding"/>
    <property type="evidence" value="ECO:0007669"/>
    <property type="project" value="InterPro"/>
</dbReference>
<keyword evidence="3 5" id="KW-1133">Transmembrane helix</keyword>
<proteinExistence type="predicted"/>
<evidence type="ECO:0000256" key="2">
    <source>
        <dbReference type="ARBA" id="ARBA00022692"/>
    </source>
</evidence>
<keyword evidence="2 5" id="KW-0812">Transmembrane</keyword>
<dbReference type="EMBL" id="MLFS01000019">
    <property type="protein sequence ID" value="ORM73533.1"/>
    <property type="molecule type" value="Genomic_DNA"/>
</dbReference>
<comment type="caution">
    <text evidence="7">The sequence shown here is derived from an EMBL/GenBank/DDBJ whole genome shotgun (WGS) entry which is preliminary data.</text>
</comment>
<dbReference type="SUPFAM" id="SSF90123">
    <property type="entry name" value="ABC transporter transmembrane region"/>
    <property type="match status" value="1"/>
</dbReference>
<name>A0A1X1D9Z3_9GAMM</name>
<feature type="transmembrane region" description="Helical" evidence="5">
    <location>
        <begin position="157"/>
        <end position="174"/>
    </location>
</feature>
<feature type="transmembrane region" description="Helical" evidence="5">
    <location>
        <begin position="226"/>
        <end position="249"/>
    </location>
</feature>
<comment type="subcellular location">
    <subcellularLocation>
        <location evidence="1">Cell membrane</location>
        <topology evidence="1">Multi-pass membrane protein</topology>
    </subcellularLocation>
</comment>
<organism evidence="7 8">
    <name type="scientific">Pantoea wallisii</name>
    <dbReference type="NCBI Taxonomy" id="1076551"/>
    <lineage>
        <taxon>Bacteria</taxon>
        <taxon>Pseudomonadati</taxon>
        <taxon>Pseudomonadota</taxon>
        <taxon>Gammaproteobacteria</taxon>
        <taxon>Enterobacterales</taxon>
        <taxon>Erwiniaceae</taxon>
        <taxon>Pantoea</taxon>
    </lineage>
</organism>
<evidence type="ECO:0000256" key="3">
    <source>
        <dbReference type="ARBA" id="ARBA00022989"/>
    </source>
</evidence>
<reference evidence="7 8" key="1">
    <citation type="journal article" date="2017" name="Antonie Van Leeuwenhoek">
        <title>Phylogenomic resolution of the bacterial genus Pantoea and its relationship with Erwinia and Tatumella.</title>
        <authorList>
            <person name="Palmer M."/>
            <person name="Steenkamp E.T."/>
            <person name="Coetzee M.P."/>
            <person name="Chan W.Y."/>
            <person name="van Zyl E."/>
            <person name="De Maayer P."/>
            <person name="Coutinho T.A."/>
            <person name="Blom J."/>
            <person name="Smits T.H."/>
            <person name="Duffy B."/>
            <person name="Venter S.N."/>
        </authorList>
    </citation>
    <scope>NUCLEOTIDE SEQUENCE [LARGE SCALE GENOMIC DNA]</scope>
    <source>
        <strain evidence="7 8">LMG 26277</strain>
    </source>
</reference>
<dbReference type="Pfam" id="PF13748">
    <property type="entry name" value="ABC_membrane_3"/>
    <property type="match status" value="1"/>
</dbReference>